<reference evidence="1 2" key="1">
    <citation type="journal article" date="2016" name="Nat. Commun.">
        <title>Extremotolerant tardigrade genome and improved radiotolerance of human cultured cells by tardigrade-unique protein.</title>
        <authorList>
            <person name="Hashimoto T."/>
            <person name="Horikawa D.D."/>
            <person name="Saito Y."/>
            <person name="Kuwahara H."/>
            <person name="Kozuka-Hata H."/>
            <person name="Shin-I T."/>
            <person name="Minakuchi Y."/>
            <person name="Ohishi K."/>
            <person name="Motoyama A."/>
            <person name="Aizu T."/>
            <person name="Enomoto A."/>
            <person name="Kondo K."/>
            <person name="Tanaka S."/>
            <person name="Hara Y."/>
            <person name="Koshikawa S."/>
            <person name="Sagara H."/>
            <person name="Miura T."/>
            <person name="Yokobori S."/>
            <person name="Miyagawa K."/>
            <person name="Suzuki Y."/>
            <person name="Kubo T."/>
            <person name="Oyama M."/>
            <person name="Kohara Y."/>
            <person name="Fujiyama A."/>
            <person name="Arakawa K."/>
            <person name="Katayama T."/>
            <person name="Toyoda A."/>
            <person name="Kunieda T."/>
        </authorList>
    </citation>
    <scope>NUCLEOTIDE SEQUENCE [LARGE SCALE GENOMIC DNA]</scope>
    <source>
        <strain evidence="1 2">YOKOZUNA-1</strain>
    </source>
</reference>
<dbReference type="EMBL" id="BDGG01000005">
    <property type="protein sequence ID" value="GAU99731.1"/>
    <property type="molecule type" value="Genomic_DNA"/>
</dbReference>
<accession>A0A1D1VDJ8</accession>
<organism evidence="1 2">
    <name type="scientific">Ramazzottius varieornatus</name>
    <name type="common">Water bear</name>
    <name type="synonym">Tardigrade</name>
    <dbReference type="NCBI Taxonomy" id="947166"/>
    <lineage>
        <taxon>Eukaryota</taxon>
        <taxon>Metazoa</taxon>
        <taxon>Ecdysozoa</taxon>
        <taxon>Tardigrada</taxon>
        <taxon>Eutardigrada</taxon>
        <taxon>Parachela</taxon>
        <taxon>Hypsibioidea</taxon>
        <taxon>Ramazzottiidae</taxon>
        <taxon>Ramazzottius</taxon>
    </lineage>
</organism>
<sequence length="81" mass="9275">MSGKSTGADPMVQDFLDWIPYDGAFCTFRLGHWVAWRKTRRQVLVAVGGPGRPMVSQRFLRITGEAFLVVDVADRFLNFRR</sequence>
<dbReference type="AlphaFoldDB" id="A0A1D1VDJ8"/>
<name>A0A1D1VDJ8_RAMVA</name>
<evidence type="ECO:0000313" key="1">
    <source>
        <dbReference type="EMBL" id="GAU99731.1"/>
    </source>
</evidence>
<comment type="caution">
    <text evidence="1">The sequence shown here is derived from an EMBL/GenBank/DDBJ whole genome shotgun (WGS) entry which is preliminary data.</text>
</comment>
<dbReference type="Proteomes" id="UP000186922">
    <property type="component" value="Unassembled WGS sequence"/>
</dbReference>
<evidence type="ECO:0000313" key="2">
    <source>
        <dbReference type="Proteomes" id="UP000186922"/>
    </source>
</evidence>
<keyword evidence="2" id="KW-1185">Reference proteome</keyword>
<proteinExistence type="predicted"/>
<gene>
    <name evidence="1" type="primary">RvY_10687-1</name>
    <name evidence="1" type="synonym">RvY_10687.1</name>
    <name evidence="1" type="ORF">RvY_10687</name>
</gene>
<protein>
    <submittedName>
        <fullName evidence="1">Uncharacterized protein</fullName>
    </submittedName>
</protein>